<evidence type="ECO:0000313" key="2">
    <source>
        <dbReference type="Proteomes" id="UP000011666"/>
    </source>
</evidence>
<proteinExistence type="predicted"/>
<dbReference type="STRING" id="1223545.GS4_01_00490"/>
<dbReference type="EMBL" id="BANX01000001">
    <property type="protein sequence ID" value="GAC66248.1"/>
    <property type="molecule type" value="Genomic_DNA"/>
</dbReference>
<evidence type="ECO:0000313" key="1">
    <source>
        <dbReference type="EMBL" id="GAC66248.1"/>
    </source>
</evidence>
<organism evidence="1 2">
    <name type="scientific">Gordonia soli NBRC 108243</name>
    <dbReference type="NCBI Taxonomy" id="1223545"/>
    <lineage>
        <taxon>Bacteria</taxon>
        <taxon>Bacillati</taxon>
        <taxon>Actinomycetota</taxon>
        <taxon>Actinomycetes</taxon>
        <taxon>Mycobacteriales</taxon>
        <taxon>Gordoniaceae</taxon>
        <taxon>Gordonia</taxon>
    </lineage>
</organism>
<name>M0QCA1_9ACTN</name>
<protein>
    <submittedName>
        <fullName evidence="1">Uncharacterized protein</fullName>
    </submittedName>
</protein>
<sequence length="153" mass="16239">MGSMMGWETVLSAAWTPRDGLALDSSDLPVVFADALGRVAHDLHVRQYNGSIAHIRWVAEYDDHTGVVFLLSDVTATGRAADGLGASGGGAALDADEEAIVASMAYLVQDQVARARIAWPWGDADGFMSPMLSDGIAVWADHRVGSRSRIGEL</sequence>
<dbReference type="AlphaFoldDB" id="M0QCA1"/>
<keyword evidence="2" id="KW-1185">Reference proteome</keyword>
<reference evidence="1 2" key="1">
    <citation type="submission" date="2013-01" db="EMBL/GenBank/DDBJ databases">
        <title>Whole genome shotgun sequence of Gordonia soli NBRC 108243.</title>
        <authorList>
            <person name="Isaki-Nakamura S."/>
            <person name="Hosoyama A."/>
            <person name="Tsuchikane K."/>
            <person name="Ando Y."/>
            <person name="Baba S."/>
            <person name="Ohji S."/>
            <person name="Hamada M."/>
            <person name="Tamura T."/>
            <person name="Yamazoe A."/>
            <person name="Yamazaki S."/>
            <person name="Fujita N."/>
        </authorList>
    </citation>
    <scope>NUCLEOTIDE SEQUENCE [LARGE SCALE GENOMIC DNA]</scope>
    <source>
        <strain evidence="1 2">NBRC 108243</strain>
    </source>
</reference>
<comment type="caution">
    <text evidence="1">The sequence shown here is derived from an EMBL/GenBank/DDBJ whole genome shotgun (WGS) entry which is preliminary data.</text>
</comment>
<accession>M0QCA1</accession>
<gene>
    <name evidence="1" type="ORF">GS4_01_00490</name>
</gene>
<dbReference type="Proteomes" id="UP000011666">
    <property type="component" value="Unassembled WGS sequence"/>
</dbReference>
<dbReference type="eggNOG" id="ENOG50322SJ">
    <property type="taxonomic scope" value="Bacteria"/>
</dbReference>